<feature type="domain" description="Galactokinase N-terminal" evidence="10">
    <location>
        <begin position="6"/>
        <end position="41"/>
    </location>
</feature>
<evidence type="ECO:0000259" key="10">
    <source>
        <dbReference type="Pfam" id="PF10509"/>
    </source>
</evidence>
<gene>
    <name evidence="11" type="primary">galK</name>
    <name evidence="11" type="ORF">IB285_02830</name>
</gene>
<comment type="caution">
    <text evidence="11">The sequence shown here is derived from an EMBL/GenBank/DDBJ whole genome shotgun (WGS) entry which is preliminary data.</text>
</comment>
<dbReference type="Pfam" id="PF00288">
    <property type="entry name" value="GHMP_kinases_N"/>
    <property type="match status" value="1"/>
</dbReference>
<dbReference type="PRINTS" id="PR00959">
    <property type="entry name" value="MEVGALKINASE"/>
</dbReference>
<dbReference type="PANTHER" id="PTHR10457">
    <property type="entry name" value="MEVALONATE KINASE/GALACTOKINASE"/>
    <property type="match status" value="1"/>
</dbReference>
<dbReference type="SUPFAM" id="SSF55060">
    <property type="entry name" value="GHMP Kinase, C-terminal domain"/>
    <property type="match status" value="1"/>
</dbReference>
<evidence type="ECO:0000259" key="8">
    <source>
        <dbReference type="Pfam" id="PF00288"/>
    </source>
</evidence>
<sequence>MTGGPTVTARAQGRVNLIGEHTDYNGGMVLPAALAVGLEVTLSPRGDSVVAVSSNNYDAPAIRDLADDAVGEWADPCVGALREANSMGLLDGGAALDVASTIPEGSGLSSSAALIVAVLKAARALGPGGPSDIDLAIAARRVENDYMGVPCGIMDQMAVALASPGTAMALDTKKLEYGLVPLPQTHEMVVIHSGVTRKLTDGRYAARKNECDAAKRYFGTNDLCLLSLEAVESADLEDAPKRRTLHCMTENARVHTAIAALDANDIASFGAAMNESHISMRDLFEMSLPDIDALVDSAVQLGAVGARLTGGGFGGCIVACVDKAERENWLEELLAKHPQARFIDAVSGA</sequence>
<proteinExistence type="inferred from homology"/>
<dbReference type="InterPro" id="IPR019741">
    <property type="entry name" value="Galactokinase_CS"/>
</dbReference>
<evidence type="ECO:0000256" key="1">
    <source>
        <dbReference type="ARBA" id="ARBA00006566"/>
    </source>
</evidence>
<accession>A0ABR8KLC4</accession>
<dbReference type="GO" id="GO:0004335">
    <property type="term" value="F:galactokinase activity"/>
    <property type="evidence" value="ECO:0007669"/>
    <property type="project" value="UniProtKB-EC"/>
</dbReference>
<dbReference type="PIRSF" id="PIRSF000530">
    <property type="entry name" value="Galactokinase"/>
    <property type="match status" value="1"/>
</dbReference>
<dbReference type="Proteomes" id="UP000635384">
    <property type="component" value="Unassembled WGS sequence"/>
</dbReference>
<keyword evidence="12" id="KW-1185">Reference proteome</keyword>
<evidence type="ECO:0000256" key="5">
    <source>
        <dbReference type="ARBA" id="ARBA00022840"/>
    </source>
</evidence>
<evidence type="ECO:0000256" key="4">
    <source>
        <dbReference type="ARBA" id="ARBA00022777"/>
    </source>
</evidence>
<dbReference type="PANTHER" id="PTHR10457:SF7">
    <property type="entry name" value="GALACTOKINASE-RELATED"/>
    <property type="match status" value="1"/>
</dbReference>
<dbReference type="InterPro" id="IPR006206">
    <property type="entry name" value="Mevalonate/galactokinase"/>
</dbReference>
<dbReference type="InterPro" id="IPR006203">
    <property type="entry name" value="GHMP_knse_ATP-bd_CS"/>
</dbReference>
<dbReference type="Gene3D" id="3.30.70.890">
    <property type="entry name" value="GHMP kinase, C-terminal domain"/>
    <property type="match status" value="1"/>
</dbReference>
<dbReference type="InterPro" id="IPR036554">
    <property type="entry name" value="GHMP_kinase_C_sf"/>
</dbReference>
<dbReference type="RefSeq" id="WP_190786751.1">
    <property type="nucleotide sequence ID" value="NZ_JACXLC010000001.1"/>
</dbReference>
<evidence type="ECO:0000256" key="2">
    <source>
        <dbReference type="ARBA" id="ARBA00022679"/>
    </source>
</evidence>
<dbReference type="Gene3D" id="3.30.230.10">
    <property type="match status" value="1"/>
</dbReference>
<dbReference type="InterPro" id="IPR000705">
    <property type="entry name" value="Galactokinase"/>
</dbReference>
<evidence type="ECO:0000256" key="3">
    <source>
        <dbReference type="ARBA" id="ARBA00022741"/>
    </source>
</evidence>
<dbReference type="InterPro" id="IPR014721">
    <property type="entry name" value="Ribsml_uS5_D2-typ_fold_subgr"/>
</dbReference>
<dbReference type="InterPro" id="IPR020568">
    <property type="entry name" value="Ribosomal_Su5_D2-typ_SF"/>
</dbReference>
<dbReference type="InterPro" id="IPR019539">
    <property type="entry name" value="GalKase_N"/>
</dbReference>
<evidence type="ECO:0000313" key="11">
    <source>
        <dbReference type="EMBL" id="MBD2841187.1"/>
    </source>
</evidence>
<keyword evidence="5" id="KW-0067">ATP-binding</keyword>
<organism evidence="11 12">
    <name type="scientific">Erythrobacter rubeus</name>
    <dbReference type="NCBI Taxonomy" id="2760803"/>
    <lineage>
        <taxon>Bacteria</taxon>
        <taxon>Pseudomonadati</taxon>
        <taxon>Pseudomonadota</taxon>
        <taxon>Alphaproteobacteria</taxon>
        <taxon>Sphingomonadales</taxon>
        <taxon>Erythrobacteraceae</taxon>
        <taxon>Erythrobacter/Porphyrobacter group</taxon>
        <taxon>Erythrobacter</taxon>
    </lineage>
</organism>
<evidence type="ECO:0000256" key="6">
    <source>
        <dbReference type="ARBA" id="ARBA00023144"/>
    </source>
</evidence>
<dbReference type="Pfam" id="PF10509">
    <property type="entry name" value="GalKase_gal_bdg"/>
    <property type="match status" value="1"/>
</dbReference>
<dbReference type="InterPro" id="IPR006204">
    <property type="entry name" value="GHMP_kinase_N_dom"/>
</dbReference>
<evidence type="ECO:0000313" key="12">
    <source>
        <dbReference type="Proteomes" id="UP000635384"/>
    </source>
</evidence>
<dbReference type="PRINTS" id="PR00473">
    <property type="entry name" value="GALCTOKINASE"/>
</dbReference>
<dbReference type="SUPFAM" id="SSF54211">
    <property type="entry name" value="Ribosomal protein S5 domain 2-like"/>
    <property type="match status" value="1"/>
</dbReference>
<feature type="domain" description="GHMP kinase C-terminal" evidence="9">
    <location>
        <begin position="257"/>
        <end position="334"/>
    </location>
</feature>
<keyword evidence="2 11" id="KW-0808">Transferase</keyword>
<keyword evidence="6" id="KW-0119">Carbohydrate metabolism</keyword>
<reference evidence="11 12" key="1">
    <citation type="submission" date="2020-09" db="EMBL/GenBank/DDBJ databases">
        <authorList>
            <person name="Yoon J.-W."/>
        </authorList>
    </citation>
    <scope>NUCLEOTIDE SEQUENCE [LARGE SCALE GENOMIC DNA]</scope>
    <source>
        <strain evidence="11 12">KMU-140</strain>
    </source>
</reference>
<evidence type="ECO:0000256" key="7">
    <source>
        <dbReference type="NCBIfam" id="TIGR00131"/>
    </source>
</evidence>
<keyword evidence="6" id="KW-0299">Galactose metabolism</keyword>
<comment type="similarity">
    <text evidence="1">Belongs to the GHMP kinase family. GalK subfamily.</text>
</comment>
<dbReference type="PROSITE" id="PS00627">
    <property type="entry name" value="GHMP_KINASES_ATP"/>
    <property type="match status" value="1"/>
</dbReference>
<dbReference type="NCBIfam" id="TIGR00131">
    <property type="entry name" value="gal_kin"/>
    <property type="match status" value="1"/>
</dbReference>
<evidence type="ECO:0000259" key="9">
    <source>
        <dbReference type="Pfam" id="PF08544"/>
    </source>
</evidence>
<feature type="domain" description="GHMP kinase N-terminal" evidence="8">
    <location>
        <begin position="81"/>
        <end position="161"/>
    </location>
</feature>
<dbReference type="EC" id="2.7.1.6" evidence="7"/>
<dbReference type="InterPro" id="IPR013750">
    <property type="entry name" value="GHMP_kinase_C_dom"/>
</dbReference>
<dbReference type="Pfam" id="PF08544">
    <property type="entry name" value="GHMP_kinases_C"/>
    <property type="match status" value="1"/>
</dbReference>
<keyword evidence="4" id="KW-0418">Kinase</keyword>
<name>A0ABR8KLC4_9SPHN</name>
<keyword evidence="3" id="KW-0547">Nucleotide-binding</keyword>
<dbReference type="EMBL" id="JACXLC010000001">
    <property type="protein sequence ID" value="MBD2841187.1"/>
    <property type="molecule type" value="Genomic_DNA"/>
</dbReference>
<dbReference type="PROSITE" id="PS00106">
    <property type="entry name" value="GALACTOKINASE"/>
    <property type="match status" value="1"/>
</dbReference>
<protein>
    <recommendedName>
        <fullName evidence="7">Galactokinase</fullName>
        <ecNumber evidence="7">2.7.1.6</ecNumber>
    </recommendedName>
</protein>